<dbReference type="GO" id="GO:0016491">
    <property type="term" value="F:oxidoreductase activity"/>
    <property type="evidence" value="ECO:0007669"/>
    <property type="project" value="UniProtKB-KW"/>
</dbReference>
<evidence type="ECO:0000259" key="6">
    <source>
        <dbReference type="Pfam" id="PF14833"/>
    </source>
</evidence>
<dbReference type="AlphaFoldDB" id="A0A064CKS2"/>
<organism evidence="7 8">
    <name type="scientific">Mycolicibacterium aromaticivorans JS19b1 = JCM 16368</name>
    <dbReference type="NCBI Taxonomy" id="1440774"/>
    <lineage>
        <taxon>Bacteria</taxon>
        <taxon>Bacillati</taxon>
        <taxon>Actinomycetota</taxon>
        <taxon>Actinomycetes</taxon>
        <taxon>Mycobacteriales</taxon>
        <taxon>Mycobacteriaceae</taxon>
        <taxon>Mycolicibacterium</taxon>
    </lineage>
</organism>
<feature type="active site" evidence="4">
    <location>
        <position position="170"/>
    </location>
</feature>
<evidence type="ECO:0000256" key="1">
    <source>
        <dbReference type="ARBA" id="ARBA00009080"/>
    </source>
</evidence>
<comment type="caution">
    <text evidence="7">The sequence shown here is derived from an EMBL/GenBank/DDBJ whole genome shotgun (WGS) entry which is preliminary data.</text>
</comment>
<evidence type="ECO:0000256" key="2">
    <source>
        <dbReference type="ARBA" id="ARBA00023002"/>
    </source>
</evidence>
<dbReference type="InterPro" id="IPR002204">
    <property type="entry name" value="3-OH-isobutyrate_DH-rel_CS"/>
</dbReference>
<dbReference type="InterPro" id="IPR013328">
    <property type="entry name" value="6PGD_dom2"/>
</dbReference>
<protein>
    <submittedName>
        <fullName evidence="7">6-phosphogluconate dehydrogenase</fullName>
    </submittedName>
</protein>
<dbReference type="InterPro" id="IPR036291">
    <property type="entry name" value="NAD(P)-bd_dom_sf"/>
</dbReference>
<dbReference type="GO" id="GO:0050661">
    <property type="term" value="F:NADP binding"/>
    <property type="evidence" value="ECO:0007669"/>
    <property type="project" value="InterPro"/>
</dbReference>
<dbReference type="InterPro" id="IPR008927">
    <property type="entry name" value="6-PGluconate_DH-like_C_sf"/>
</dbReference>
<evidence type="ECO:0000256" key="4">
    <source>
        <dbReference type="PIRSR" id="PIRSR000103-1"/>
    </source>
</evidence>
<dbReference type="Gene3D" id="3.40.50.720">
    <property type="entry name" value="NAD(P)-binding Rossmann-like Domain"/>
    <property type="match status" value="1"/>
</dbReference>
<evidence type="ECO:0000313" key="7">
    <source>
        <dbReference type="EMBL" id="KDE99288.1"/>
    </source>
</evidence>
<dbReference type="InterPro" id="IPR029154">
    <property type="entry name" value="HIBADH-like_NADP-bd"/>
</dbReference>
<dbReference type="SUPFAM" id="SSF48179">
    <property type="entry name" value="6-phosphogluconate dehydrogenase C-terminal domain-like"/>
    <property type="match status" value="1"/>
</dbReference>
<dbReference type="InterPro" id="IPR051265">
    <property type="entry name" value="HIBADH-related_NP60_sf"/>
</dbReference>
<dbReference type="SUPFAM" id="SSF51735">
    <property type="entry name" value="NAD(P)-binding Rossmann-fold domains"/>
    <property type="match status" value="1"/>
</dbReference>
<evidence type="ECO:0000256" key="3">
    <source>
        <dbReference type="ARBA" id="ARBA00023027"/>
    </source>
</evidence>
<keyword evidence="8" id="KW-1185">Reference proteome</keyword>
<proteinExistence type="inferred from homology"/>
<dbReference type="Gene3D" id="1.10.1040.10">
    <property type="entry name" value="N-(1-d-carboxylethyl)-l-norvaline Dehydrogenase, domain 2"/>
    <property type="match status" value="1"/>
</dbReference>
<dbReference type="Pfam" id="PF14833">
    <property type="entry name" value="NAD_binding_11"/>
    <property type="match status" value="1"/>
</dbReference>
<name>A0A064CKS2_9MYCO</name>
<keyword evidence="3" id="KW-0520">NAD</keyword>
<dbReference type="PIRSF" id="PIRSF000103">
    <property type="entry name" value="HIBADH"/>
    <property type="match status" value="1"/>
</dbReference>
<dbReference type="STRING" id="1440774.Y900_010115"/>
<dbReference type="PANTHER" id="PTHR43580">
    <property type="entry name" value="OXIDOREDUCTASE GLYR1-RELATED"/>
    <property type="match status" value="1"/>
</dbReference>
<dbReference type="OrthoDB" id="3185659at2"/>
<dbReference type="Proteomes" id="UP000022835">
    <property type="component" value="Unassembled WGS sequence"/>
</dbReference>
<dbReference type="EMBL" id="JALN02000001">
    <property type="protein sequence ID" value="KDE99288.1"/>
    <property type="molecule type" value="Genomic_DNA"/>
</dbReference>
<dbReference type="eggNOG" id="COG2084">
    <property type="taxonomic scope" value="Bacteria"/>
</dbReference>
<dbReference type="GO" id="GO:0016054">
    <property type="term" value="P:organic acid catabolic process"/>
    <property type="evidence" value="ECO:0007669"/>
    <property type="project" value="UniProtKB-ARBA"/>
</dbReference>
<dbReference type="PROSITE" id="PS00895">
    <property type="entry name" value="3_HYDROXYISOBUT_DH"/>
    <property type="match status" value="1"/>
</dbReference>
<reference evidence="7" key="1">
    <citation type="submission" date="2014-05" db="EMBL/GenBank/DDBJ databases">
        <title>Genome sequence of Mycobacterium aromaticivorans strain JS19b1T (= DSM 45407T).</title>
        <authorList>
            <person name="Kwak Y."/>
            <person name="Park G.-S."/>
            <person name="Li Q.X."/>
            <person name="Lee S.-E."/>
            <person name="Shin J.-H."/>
        </authorList>
    </citation>
    <scope>NUCLEOTIDE SEQUENCE [LARGE SCALE GENOMIC DNA]</scope>
    <source>
        <strain evidence="7">JS19b1</strain>
    </source>
</reference>
<dbReference type="Pfam" id="PF03446">
    <property type="entry name" value="NAD_binding_2"/>
    <property type="match status" value="1"/>
</dbReference>
<dbReference type="InterPro" id="IPR006115">
    <property type="entry name" value="6PGDH_NADP-bd"/>
</dbReference>
<dbReference type="InterPro" id="IPR015815">
    <property type="entry name" value="HIBADH-related"/>
</dbReference>
<dbReference type="RefSeq" id="WP_036341693.1">
    <property type="nucleotide sequence ID" value="NZ_JALN02000001.1"/>
</dbReference>
<evidence type="ECO:0000313" key="8">
    <source>
        <dbReference type="Proteomes" id="UP000022835"/>
    </source>
</evidence>
<accession>A0A064CKS2</accession>
<evidence type="ECO:0000259" key="5">
    <source>
        <dbReference type="Pfam" id="PF03446"/>
    </source>
</evidence>
<sequence length="296" mass="30158">MRIGVIGLGNMGAGMAANLIKAGHDVTVYNRSRAKVDELAAVGARPADSVSDACRGEVVLTMLANDDAVTAVTFGDGGIIGSAGQDTVHISSSTISIGLSKHLAEAHAAAGHKFVSAPVFGRPEAAAAAALFVVTAGASDTVAAMTPVFDAIGQRTFVVSEDPSAANLVKLSGNFLIGSVIESLGEAMALVDRGGVDKHQYLDILTSTLFSAPVYKTYGGLIASEQFEPAGFAAPLGHKDIGLVLAAAEELRVPLPIASLLRDRFLRLLASGGDHLDWSAVGSLAARDAAASDHSA</sequence>
<feature type="domain" description="3-hydroxyisobutyrate dehydrogenase-like NAD-binding" evidence="6">
    <location>
        <begin position="165"/>
        <end position="281"/>
    </location>
</feature>
<comment type="similarity">
    <text evidence="1">Belongs to the HIBADH-related family.</text>
</comment>
<feature type="domain" description="6-phosphogluconate dehydrogenase NADP-binding" evidence="5">
    <location>
        <begin position="2"/>
        <end position="158"/>
    </location>
</feature>
<dbReference type="GO" id="GO:0051287">
    <property type="term" value="F:NAD binding"/>
    <property type="evidence" value="ECO:0007669"/>
    <property type="project" value="InterPro"/>
</dbReference>
<dbReference type="PANTHER" id="PTHR43580:SF2">
    <property type="entry name" value="CYTOKINE-LIKE NUCLEAR FACTOR N-PAC"/>
    <property type="match status" value="1"/>
</dbReference>
<gene>
    <name evidence="7" type="ORF">Y900_010115</name>
</gene>
<keyword evidence="2" id="KW-0560">Oxidoreductase</keyword>